<gene>
    <name evidence="8" type="ORF">KACHI17_19970</name>
</gene>
<dbReference type="InterPro" id="IPR037185">
    <property type="entry name" value="EmrE-like"/>
</dbReference>
<accession>A0AAT9GKB2</accession>
<feature type="transmembrane region" description="Helical" evidence="6">
    <location>
        <begin position="185"/>
        <end position="206"/>
    </location>
</feature>
<dbReference type="SUPFAM" id="SSF103481">
    <property type="entry name" value="Multidrug resistance efflux transporter EmrE"/>
    <property type="match status" value="2"/>
</dbReference>
<keyword evidence="3 6" id="KW-0812">Transmembrane</keyword>
<reference evidence="8" key="1">
    <citation type="submission" date="2024-02" db="EMBL/GenBank/DDBJ databases">
        <title>Sediminibacterium planktonica sp. nov. and Sediminibacterium longus sp. nov., isolated from surface lake and river water.</title>
        <authorList>
            <person name="Watanabe K."/>
            <person name="Takemine S."/>
            <person name="Ishii Y."/>
            <person name="Ogata Y."/>
            <person name="Shindo C."/>
            <person name="Suda W."/>
        </authorList>
    </citation>
    <scope>NUCLEOTIDE SEQUENCE</scope>
    <source>
        <strain evidence="8">KACHI17</strain>
    </source>
</reference>
<comment type="subcellular location">
    <subcellularLocation>
        <location evidence="1">Cell membrane</location>
        <topology evidence="1">Multi-pass membrane protein</topology>
    </subcellularLocation>
</comment>
<protein>
    <submittedName>
        <fullName evidence="8">DMT family transporter</fullName>
    </submittedName>
</protein>
<sequence>MNRTTKAHLAVLAANFIFGAGYAVVKTITPEFIAPFALNVVRVLSSLLLFWLLFLMKPGKAGFERKHLSRFLLCALTGVAINQLFFIKGLSLTTAIHSSLLSLGTPIFITIIAAWLLKEKLTINKVAGLALGIGGATMLILMKDNSATGKDMLLGDVMIIINAVSYASYLVLVRPLMEHYKPVHVLRWIFTFGTFMILPFGLEQFIDTNWAAFGTSQWIALTFVALFVTFFAYLFNVYGLSVIGSSATGSYIYTQPVFAAIIAMVFMGEHFTITKALAAICIFSGVYLVNLRKRNV</sequence>
<dbReference type="GO" id="GO:0005886">
    <property type="term" value="C:plasma membrane"/>
    <property type="evidence" value="ECO:0007669"/>
    <property type="project" value="UniProtKB-SubCell"/>
</dbReference>
<feature type="domain" description="EamA" evidence="7">
    <location>
        <begin position="6"/>
        <end position="140"/>
    </location>
</feature>
<name>A0AAT9GKB2_9BACT</name>
<feature type="domain" description="EamA" evidence="7">
    <location>
        <begin position="154"/>
        <end position="290"/>
    </location>
</feature>
<dbReference type="Pfam" id="PF00892">
    <property type="entry name" value="EamA"/>
    <property type="match status" value="2"/>
</dbReference>
<dbReference type="InterPro" id="IPR050638">
    <property type="entry name" value="AA-Vitamin_Transporters"/>
</dbReference>
<evidence type="ECO:0000313" key="8">
    <source>
        <dbReference type="EMBL" id="BFG71116.1"/>
    </source>
</evidence>
<feature type="transmembrane region" description="Helical" evidence="6">
    <location>
        <begin position="126"/>
        <end position="142"/>
    </location>
</feature>
<feature type="transmembrane region" description="Helical" evidence="6">
    <location>
        <begin position="154"/>
        <end position="173"/>
    </location>
</feature>
<keyword evidence="2" id="KW-1003">Cell membrane</keyword>
<evidence type="ECO:0000259" key="7">
    <source>
        <dbReference type="Pfam" id="PF00892"/>
    </source>
</evidence>
<feature type="transmembrane region" description="Helical" evidence="6">
    <location>
        <begin position="68"/>
        <end position="87"/>
    </location>
</feature>
<dbReference type="RefSeq" id="WP_353548752.1">
    <property type="nucleotide sequence ID" value="NZ_AP029612.1"/>
</dbReference>
<evidence type="ECO:0000256" key="6">
    <source>
        <dbReference type="SAM" id="Phobius"/>
    </source>
</evidence>
<dbReference type="EMBL" id="AP029612">
    <property type="protein sequence ID" value="BFG71116.1"/>
    <property type="molecule type" value="Genomic_DNA"/>
</dbReference>
<feature type="transmembrane region" description="Helical" evidence="6">
    <location>
        <begin position="99"/>
        <end position="117"/>
    </location>
</feature>
<evidence type="ECO:0000256" key="3">
    <source>
        <dbReference type="ARBA" id="ARBA00022692"/>
    </source>
</evidence>
<organism evidence="8">
    <name type="scientific">Sediminibacterium sp. KACHI17</name>
    <dbReference type="NCBI Taxonomy" id="1751071"/>
    <lineage>
        <taxon>Bacteria</taxon>
        <taxon>Pseudomonadati</taxon>
        <taxon>Bacteroidota</taxon>
        <taxon>Chitinophagia</taxon>
        <taxon>Chitinophagales</taxon>
        <taxon>Chitinophagaceae</taxon>
        <taxon>Sediminibacterium</taxon>
    </lineage>
</organism>
<feature type="transmembrane region" description="Helical" evidence="6">
    <location>
        <begin position="273"/>
        <end position="291"/>
    </location>
</feature>
<dbReference type="AlphaFoldDB" id="A0AAT9GKB2"/>
<keyword evidence="4 6" id="KW-1133">Transmembrane helix</keyword>
<dbReference type="PANTHER" id="PTHR32322:SF18">
    <property type="entry name" value="S-ADENOSYLMETHIONINE_S-ADENOSYLHOMOCYSTEINE TRANSPORTER"/>
    <property type="match status" value="1"/>
</dbReference>
<keyword evidence="5 6" id="KW-0472">Membrane</keyword>
<evidence type="ECO:0000256" key="5">
    <source>
        <dbReference type="ARBA" id="ARBA00023136"/>
    </source>
</evidence>
<evidence type="ECO:0000256" key="2">
    <source>
        <dbReference type="ARBA" id="ARBA00022475"/>
    </source>
</evidence>
<dbReference type="PANTHER" id="PTHR32322">
    <property type="entry name" value="INNER MEMBRANE TRANSPORTER"/>
    <property type="match status" value="1"/>
</dbReference>
<dbReference type="InterPro" id="IPR000620">
    <property type="entry name" value="EamA_dom"/>
</dbReference>
<feature type="transmembrane region" description="Helical" evidence="6">
    <location>
        <begin position="218"/>
        <end position="238"/>
    </location>
</feature>
<evidence type="ECO:0000256" key="1">
    <source>
        <dbReference type="ARBA" id="ARBA00004651"/>
    </source>
</evidence>
<feature type="transmembrane region" description="Helical" evidence="6">
    <location>
        <begin position="250"/>
        <end position="267"/>
    </location>
</feature>
<proteinExistence type="predicted"/>
<feature type="transmembrane region" description="Helical" evidence="6">
    <location>
        <begin position="33"/>
        <end position="56"/>
    </location>
</feature>
<evidence type="ECO:0000256" key="4">
    <source>
        <dbReference type="ARBA" id="ARBA00022989"/>
    </source>
</evidence>